<dbReference type="PANTHER" id="PTHR33706">
    <property type="entry name" value="MORN VARIANT REPEAT PROTEIN"/>
    <property type="match status" value="1"/>
</dbReference>
<dbReference type="PANTHER" id="PTHR33706:SF1">
    <property type="entry name" value="TPR REPEAT PROTEIN"/>
    <property type="match status" value="1"/>
</dbReference>
<keyword evidence="2" id="KW-1185">Reference proteome</keyword>
<dbReference type="Proteomes" id="UP001597344">
    <property type="component" value="Unassembled WGS sequence"/>
</dbReference>
<name>A0ABW5B1D5_9FLAO</name>
<accession>A0ABW5B1D5</accession>
<dbReference type="SUPFAM" id="SSF82185">
    <property type="entry name" value="Histone H3 K4-specific methyltransferase SET7/9 N-terminal domain"/>
    <property type="match status" value="2"/>
</dbReference>
<organism evidence="1 2">
    <name type="scientific">Aquimarina celericrescens</name>
    <dbReference type="NCBI Taxonomy" id="1964542"/>
    <lineage>
        <taxon>Bacteria</taxon>
        <taxon>Pseudomonadati</taxon>
        <taxon>Bacteroidota</taxon>
        <taxon>Flavobacteriia</taxon>
        <taxon>Flavobacteriales</taxon>
        <taxon>Flavobacteriaceae</taxon>
        <taxon>Aquimarina</taxon>
    </lineage>
</organism>
<dbReference type="EMBL" id="JBHUHY010000017">
    <property type="protein sequence ID" value="MFD2188650.1"/>
    <property type="molecule type" value="Genomic_DNA"/>
</dbReference>
<reference evidence="2" key="1">
    <citation type="journal article" date="2019" name="Int. J. Syst. Evol. Microbiol.">
        <title>The Global Catalogue of Microorganisms (GCM) 10K type strain sequencing project: providing services to taxonomists for standard genome sequencing and annotation.</title>
        <authorList>
            <consortium name="The Broad Institute Genomics Platform"/>
            <consortium name="The Broad Institute Genome Sequencing Center for Infectious Disease"/>
            <person name="Wu L."/>
            <person name="Ma J."/>
        </authorList>
    </citation>
    <scope>NUCLEOTIDE SEQUENCE [LARGE SCALE GENOMIC DNA]</scope>
    <source>
        <strain evidence="2">DT92</strain>
    </source>
</reference>
<evidence type="ECO:0000313" key="2">
    <source>
        <dbReference type="Proteomes" id="UP001597344"/>
    </source>
</evidence>
<evidence type="ECO:0000313" key="1">
    <source>
        <dbReference type="EMBL" id="MFD2188650.1"/>
    </source>
</evidence>
<gene>
    <name evidence="1" type="ORF">ACFSJT_17720</name>
</gene>
<dbReference type="Gene3D" id="2.20.110.10">
    <property type="entry name" value="Histone H3 K4-specific methyltransferase SET7/9 N-terminal domain"/>
    <property type="match status" value="3"/>
</dbReference>
<sequence>MRSTFLFCVLGVISFSLLGQEYNTYDANGKRHGKWQKRYENSDQLRYEGTFDHGKEIGEFKFYKPSGGNTPTAIKIFSKDSDTVQIKYFTAKGKIISKGQMINKDRIGVWTYYHNGSDKIMMTEHYKSGKLNGEQLTYFENGQLTEKTIYVDGKRQGKRTMYSEKGVVLKEFTYENDQLHGMTKYYDTQGELIIEGNYKRDRKDGIWKYYENGKLSEQKLFPLQKSGS</sequence>
<comment type="caution">
    <text evidence="1">The sequence shown here is derived from an EMBL/GenBank/DDBJ whole genome shotgun (WGS) entry which is preliminary data.</text>
</comment>
<protein>
    <submittedName>
        <fullName evidence="1">Toxin-antitoxin system YwqK family antitoxin</fullName>
    </submittedName>
</protein>
<proteinExistence type="predicted"/>
<dbReference type="InterPro" id="IPR011652">
    <property type="entry name" value="MORN_2"/>
</dbReference>
<dbReference type="RefSeq" id="WP_378321675.1">
    <property type="nucleotide sequence ID" value="NZ_JBHUHY010000017.1"/>
</dbReference>
<dbReference type="Pfam" id="PF07661">
    <property type="entry name" value="MORN_2"/>
    <property type="match status" value="4"/>
</dbReference>